<keyword evidence="2" id="KW-0808">Transferase</keyword>
<evidence type="ECO:0000256" key="1">
    <source>
        <dbReference type="ARBA" id="ARBA00022490"/>
    </source>
</evidence>
<evidence type="ECO:0000256" key="5">
    <source>
        <dbReference type="ARBA" id="ARBA00022842"/>
    </source>
</evidence>
<dbReference type="GO" id="GO:0016779">
    <property type="term" value="F:nucleotidyltransferase activity"/>
    <property type="evidence" value="ECO:0007669"/>
    <property type="project" value="TreeGrafter"/>
</dbReference>
<dbReference type="NCBIfam" id="TIGR02665">
    <property type="entry name" value="molyb_mobA"/>
    <property type="match status" value="1"/>
</dbReference>
<evidence type="ECO:0000256" key="3">
    <source>
        <dbReference type="ARBA" id="ARBA00022723"/>
    </source>
</evidence>
<reference evidence="9 10" key="1">
    <citation type="submission" date="2011-06" db="EMBL/GenBank/DDBJ databases">
        <title>The draft genome of Thiorhodococcus drewsii AZ1.</title>
        <authorList>
            <consortium name="US DOE Joint Genome Institute (JGI-PGF)"/>
            <person name="Lucas S."/>
            <person name="Han J."/>
            <person name="Lapidus A."/>
            <person name="Cheng J.-F."/>
            <person name="Goodwin L."/>
            <person name="Pitluck S."/>
            <person name="Peters L."/>
            <person name="Land M.L."/>
            <person name="Hauser L."/>
            <person name="Vogl K."/>
            <person name="Liu Z."/>
            <person name="Imhoff J."/>
            <person name="Thiel V."/>
            <person name="Frigaard N.-U."/>
            <person name="Bryant D.A."/>
            <person name="Woyke T.J."/>
        </authorList>
    </citation>
    <scope>NUCLEOTIDE SEQUENCE [LARGE SCALE GENOMIC DNA]</scope>
    <source>
        <strain evidence="9 10">AZ1</strain>
    </source>
</reference>
<accession>G2E3S6</accession>
<dbReference type="PANTHER" id="PTHR19136:SF81">
    <property type="entry name" value="MOLYBDENUM COFACTOR GUANYLYLTRANSFERASE"/>
    <property type="match status" value="1"/>
</dbReference>
<dbReference type="CDD" id="cd02503">
    <property type="entry name" value="MobA"/>
    <property type="match status" value="1"/>
</dbReference>
<evidence type="ECO:0000256" key="6">
    <source>
        <dbReference type="ARBA" id="ARBA00023134"/>
    </source>
</evidence>
<keyword evidence="10" id="KW-1185">Reference proteome</keyword>
<evidence type="ECO:0000259" key="8">
    <source>
        <dbReference type="Pfam" id="PF12804"/>
    </source>
</evidence>
<name>G2E3S6_9GAMM</name>
<keyword evidence="5" id="KW-0460">Magnesium</keyword>
<keyword evidence="6" id="KW-0342">GTP-binding</keyword>
<dbReference type="EMBL" id="AFWT01000021">
    <property type="protein sequence ID" value="EGV30018.1"/>
    <property type="molecule type" value="Genomic_DNA"/>
</dbReference>
<evidence type="ECO:0000256" key="7">
    <source>
        <dbReference type="ARBA" id="ARBA00023150"/>
    </source>
</evidence>
<dbReference type="SUPFAM" id="SSF53448">
    <property type="entry name" value="Nucleotide-diphospho-sugar transferases"/>
    <property type="match status" value="1"/>
</dbReference>
<dbReference type="Proteomes" id="UP000004200">
    <property type="component" value="Unassembled WGS sequence"/>
</dbReference>
<dbReference type="Pfam" id="PF12804">
    <property type="entry name" value="NTP_transf_3"/>
    <property type="match status" value="1"/>
</dbReference>
<dbReference type="GO" id="GO:0046872">
    <property type="term" value="F:metal ion binding"/>
    <property type="evidence" value="ECO:0007669"/>
    <property type="project" value="UniProtKB-KW"/>
</dbReference>
<evidence type="ECO:0000313" key="10">
    <source>
        <dbReference type="Proteomes" id="UP000004200"/>
    </source>
</evidence>
<dbReference type="PATRIC" id="fig|765913.3.peg.3005"/>
<keyword evidence="7" id="KW-0501">Molybdenum cofactor biosynthesis</keyword>
<dbReference type="OrthoDB" id="9788394at2"/>
<protein>
    <submittedName>
        <fullName evidence="9">Molybdopterin-guanine dinucleotide biosynthesis protein A</fullName>
    </submittedName>
</protein>
<dbReference type="Gene3D" id="3.90.550.10">
    <property type="entry name" value="Spore Coat Polysaccharide Biosynthesis Protein SpsA, Chain A"/>
    <property type="match status" value="1"/>
</dbReference>
<feature type="domain" description="MobA-like NTP transferase" evidence="8">
    <location>
        <begin position="1"/>
        <end position="139"/>
    </location>
</feature>
<dbReference type="GO" id="GO:1902758">
    <property type="term" value="P:bis(molybdopterin guanine dinucleotide)molybdenum biosynthetic process"/>
    <property type="evidence" value="ECO:0007669"/>
    <property type="project" value="TreeGrafter"/>
</dbReference>
<evidence type="ECO:0000313" key="9">
    <source>
        <dbReference type="EMBL" id="EGV30018.1"/>
    </source>
</evidence>
<keyword evidence="4" id="KW-0547">Nucleotide-binding</keyword>
<dbReference type="PANTHER" id="PTHR19136">
    <property type="entry name" value="MOLYBDENUM COFACTOR GUANYLYLTRANSFERASE"/>
    <property type="match status" value="1"/>
</dbReference>
<dbReference type="InterPro" id="IPR029044">
    <property type="entry name" value="Nucleotide-diphossugar_trans"/>
</dbReference>
<evidence type="ECO:0000256" key="4">
    <source>
        <dbReference type="ARBA" id="ARBA00022741"/>
    </source>
</evidence>
<comment type="caution">
    <text evidence="9">The sequence shown here is derived from an EMBL/GenBank/DDBJ whole genome shotgun (WGS) entry which is preliminary data.</text>
</comment>
<organism evidence="9 10">
    <name type="scientific">Thiorhodococcus drewsii AZ1</name>
    <dbReference type="NCBI Taxonomy" id="765913"/>
    <lineage>
        <taxon>Bacteria</taxon>
        <taxon>Pseudomonadati</taxon>
        <taxon>Pseudomonadota</taxon>
        <taxon>Gammaproteobacteria</taxon>
        <taxon>Chromatiales</taxon>
        <taxon>Chromatiaceae</taxon>
        <taxon>Thiorhodococcus</taxon>
    </lineage>
</organism>
<dbReference type="GO" id="GO:0005525">
    <property type="term" value="F:GTP binding"/>
    <property type="evidence" value="ECO:0007669"/>
    <property type="project" value="UniProtKB-KW"/>
</dbReference>
<proteinExistence type="predicted"/>
<dbReference type="STRING" id="765913.ThidrDRAFT_2939"/>
<sequence>MEGLDKGLIRLAERPLIEWAIEALAPQVDSILISANRNLQHYARYGYPVIGDLQSGFQGPLAGCLAAMLAARTDWILTLPCDAPLAPTDLRARLGASLAAENADLAIASDGHRRQSLHALIRASLDADLRSFLDGTERKVGVWQNRHQLAVADFSDQPERFLNINTQADLAQLERWRAADSG</sequence>
<dbReference type="AlphaFoldDB" id="G2E3S6"/>
<evidence type="ECO:0000256" key="2">
    <source>
        <dbReference type="ARBA" id="ARBA00022679"/>
    </source>
</evidence>
<gene>
    <name evidence="9" type="ORF">ThidrDRAFT_2939</name>
</gene>
<dbReference type="InterPro" id="IPR025877">
    <property type="entry name" value="MobA-like_NTP_Trfase"/>
</dbReference>
<dbReference type="eggNOG" id="COG0746">
    <property type="taxonomic scope" value="Bacteria"/>
</dbReference>
<keyword evidence="1" id="KW-0963">Cytoplasm</keyword>
<keyword evidence="3" id="KW-0479">Metal-binding</keyword>
<dbReference type="InterPro" id="IPR013482">
    <property type="entry name" value="Molybde_CF_guanTrfase"/>
</dbReference>